<dbReference type="InterPro" id="IPR036047">
    <property type="entry name" value="F-box-like_dom_sf"/>
</dbReference>
<gene>
    <name evidence="2" type="ORF">CLUMA_CG004373</name>
</gene>
<keyword evidence="3" id="KW-1185">Reference proteome</keyword>
<evidence type="ECO:0000313" key="3">
    <source>
        <dbReference type="Proteomes" id="UP000183832"/>
    </source>
</evidence>
<protein>
    <submittedName>
        <fullName evidence="2">CLUMA_CG004373, isoform A</fullName>
    </submittedName>
</protein>
<dbReference type="Proteomes" id="UP000183832">
    <property type="component" value="Unassembled WGS sequence"/>
</dbReference>
<dbReference type="OrthoDB" id="9856535at2759"/>
<dbReference type="CDD" id="cd09917">
    <property type="entry name" value="F-box_SF"/>
    <property type="match status" value="1"/>
</dbReference>
<organism evidence="2 3">
    <name type="scientific">Clunio marinus</name>
    <dbReference type="NCBI Taxonomy" id="568069"/>
    <lineage>
        <taxon>Eukaryota</taxon>
        <taxon>Metazoa</taxon>
        <taxon>Ecdysozoa</taxon>
        <taxon>Arthropoda</taxon>
        <taxon>Hexapoda</taxon>
        <taxon>Insecta</taxon>
        <taxon>Pterygota</taxon>
        <taxon>Neoptera</taxon>
        <taxon>Endopterygota</taxon>
        <taxon>Diptera</taxon>
        <taxon>Nematocera</taxon>
        <taxon>Chironomoidea</taxon>
        <taxon>Chironomidae</taxon>
        <taxon>Clunio</taxon>
    </lineage>
</organism>
<feature type="domain" description="F-box" evidence="1">
    <location>
        <begin position="3"/>
        <end position="50"/>
    </location>
</feature>
<dbReference type="SUPFAM" id="SSF81383">
    <property type="entry name" value="F-box domain"/>
    <property type="match status" value="1"/>
</dbReference>
<sequence>MEAITMNVLCEDVMLIIFEYLGTNDLKTSTLVCKRWNNIIGNYASTMRKFPLVLSETNFMEKEISKLNRKYYKIKLYWFDPDDEFVENIAKHLSHIQCFEMDCLTLSVNQFIKIFNSLKMCKSLMLCSVFLTNSDNKYEAIITSGSAKCVYFYTNALKTDCKFLDILKAHGISNFKCIS</sequence>
<evidence type="ECO:0000313" key="2">
    <source>
        <dbReference type="EMBL" id="CRK90672.1"/>
    </source>
</evidence>
<dbReference type="PROSITE" id="PS50181">
    <property type="entry name" value="FBOX"/>
    <property type="match status" value="1"/>
</dbReference>
<reference evidence="2 3" key="1">
    <citation type="submission" date="2015-04" db="EMBL/GenBank/DDBJ databases">
        <authorList>
            <person name="Syromyatnikov M.Y."/>
            <person name="Popov V.N."/>
        </authorList>
    </citation>
    <scope>NUCLEOTIDE SEQUENCE [LARGE SCALE GENOMIC DNA]</scope>
</reference>
<dbReference type="Pfam" id="PF00646">
    <property type="entry name" value="F-box"/>
    <property type="match status" value="1"/>
</dbReference>
<dbReference type="InterPro" id="IPR001810">
    <property type="entry name" value="F-box_dom"/>
</dbReference>
<accession>A0A1J1HRH0</accession>
<proteinExistence type="predicted"/>
<dbReference type="EMBL" id="CVRI01000020">
    <property type="protein sequence ID" value="CRK90672.1"/>
    <property type="molecule type" value="Genomic_DNA"/>
</dbReference>
<dbReference type="AlphaFoldDB" id="A0A1J1HRH0"/>
<dbReference type="InterPro" id="IPR032675">
    <property type="entry name" value="LRR_dom_sf"/>
</dbReference>
<name>A0A1J1HRH0_9DIPT</name>
<dbReference type="Gene3D" id="3.80.10.10">
    <property type="entry name" value="Ribonuclease Inhibitor"/>
    <property type="match status" value="1"/>
</dbReference>
<evidence type="ECO:0000259" key="1">
    <source>
        <dbReference type="PROSITE" id="PS50181"/>
    </source>
</evidence>